<dbReference type="RefSeq" id="WP_397095174.1">
    <property type="nucleotide sequence ID" value="NZ_JBIRYO010000028.1"/>
</dbReference>
<proteinExistence type="inferred from homology"/>
<comment type="cofactor">
    <cofactor evidence="1">
        <name>heme</name>
        <dbReference type="ChEBI" id="CHEBI:30413"/>
    </cofactor>
</comment>
<comment type="similarity">
    <text evidence="2 3">Belongs to the cytochrome P450 family.</text>
</comment>
<dbReference type="PRINTS" id="PR00463">
    <property type="entry name" value="EP450I"/>
</dbReference>
<gene>
    <name evidence="4" type="ORF">ACH49W_30750</name>
</gene>
<evidence type="ECO:0000313" key="4">
    <source>
        <dbReference type="EMBL" id="MFI2477775.1"/>
    </source>
</evidence>
<keyword evidence="3" id="KW-0408">Iron</keyword>
<dbReference type="InterPro" id="IPR001128">
    <property type="entry name" value="Cyt_P450"/>
</dbReference>
<keyword evidence="3" id="KW-0479">Metal-binding</keyword>
<dbReference type="PROSITE" id="PS00086">
    <property type="entry name" value="CYTOCHROME_P450"/>
    <property type="match status" value="1"/>
</dbReference>
<evidence type="ECO:0000256" key="2">
    <source>
        <dbReference type="ARBA" id="ARBA00010617"/>
    </source>
</evidence>
<dbReference type="InterPro" id="IPR017972">
    <property type="entry name" value="Cyt_P450_CS"/>
</dbReference>
<dbReference type="InterPro" id="IPR002401">
    <property type="entry name" value="Cyt_P450_E_grp-I"/>
</dbReference>
<dbReference type="EMBL" id="JBIRYO010000028">
    <property type="protein sequence ID" value="MFI2477775.1"/>
    <property type="molecule type" value="Genomic_DNA"/>
</dbReference>
<name>A0ABW7X9J5_9NOCA</name>
<keyword evidence="3" id="KW-0349">Heme</keyword>
<evidence type="ECO:0000256" key="1">
    <source>
        <dbReference type="ARBA" id="ARBA00001971"/>
    </source>
</evidence>
<dbReference type="InterPro" id="IPR050121">
    <property type="entry name" value="Cytochrome_P450_monoxygenase"/>
</dbReference>
<dbReference type="PRINTS" id="PR00385">
    <property type="entry name" value="P450"/>
</dbReference>
<protein>
    <submittedName>
        <fullName evidence="4">Cytochrome P450</fullName>
    </submittedName>
</protein>
<dbReference type="PANTHER" id="PTHR24305:SF166">
    <property type="entry name" value="CYTOCHROME P450 12A4, MITOCHONDRIAL-RELATED"/>
    <property type="match status" value="1"/>
</dbReference>
<evidence type="ECO:0000313" key="5">
    <source>
        <dbReference type="Proteomes" id="UP001611415"/>
    </source>
</evidence>
<organism evidence="4 5">
    <name type="scientific">Nocardia xishanensis</name>
    <dbReference type="NCBI Taxonomy" id="238964"/>
    <lineage>
        <taxon>Bacteria</taxon>
        <taxon>Bacillati</taxon>
        <taxon>Actinomycetota</taxon>
        <taxon>Actinomycetes</taxon>
        <taxon>Mycobacteriales</taxon>
        <taxon>Nocardiaceae</taxon>
        <taxon>Nocardia</taxon>
    </lineage>
</organism>
<reference evidence="4 5" key="1">
    <citation type="submission" date="2024-10" db="EMBL/GenBank/DDBJ databases">
        <title>The Natural Products Discovery Center: Release of the First 8490 Sequenced Strains for Exploring Actinobacteria Biosynthetic Diversity.</title>
        <authorList>
            <person name="Kalkreuter E."/>
            <person name="Kautsar S.A."/>
            <person name="Yang D."/>
            <person name="Bader C.D."/>
            <person name="Teijaro C.N."/>
            <person name="Fluegel L."/>
            <person name="Davis C.M."/>
            <person name="Simpson J.R."/>
            <person name="Lauterbach L."/>
            <person name="Steele A.D."/>
            <person name="Gui C."/>
            <person name="Meng S."/>
            <person name="Li G."/>
            <person name="Viehrig K."/>
            <person name="Ye F."/>
            <person name="Su P."/>
            <person name="Kiefer A.F."/>
            <person name="Nichols A."/>
            <person name="Cepeda A.J."/>
            <person name="Yan W."/>
            <person name="Fan B."/>
            <person name="Jiang Y."/>
            <person name="Adhikari A."/>
            <person name="Zheng C.-J."/>
            <person name="Schuster L."/>
            <person name="Cowan T.M."/>
            <person name="Smanski M.J."/>
            <person name="Chevrette M.G."/>
            <person name="De Carvalho L.P.S."/>
            <person name="Shen B."/>
        </authorList>
    </citation>
    <scope>NUCLEOTIDE SEQUENCE [LARGE SCALE GENOMIC DNA]</scope>
    <source>
        <strain evidence="4 5">NPDC019275</strain>
    </source>
</reference>
<dbReference type="Proteomes" id="UP001611415">
    <property type="component" value="Unassembled WGS sequence"/>
</dbReference>
<comment type="caution">
    <text evidence="4">The sequence shown here is derived from an EMBL/GenBank/DDBJ whole genome shotgun (WGS) entry which is preliminary data.</text>
</comment>
<dbReference type="SUPFAM" id="SSF48264">
    <property type="entry name" value="Cytochrome P450"/>
    <property type="match status" value="1"/>
</dbReference>
<keyword evidence="3" id="KW-0560">Oxidoreductase</keyword>
<keyword evidence="3" id="KW-0503">Monooxygenase</keyword>
<sequence>MRYRTATACRTCAATSPIIATRKSSGTVGRHGDLLDRMLTVPDPETGEKLDDLNIRNQILTFLVAGHETSAGVLAFALYEIARNPEIAAKAREELAERFPGQTHPTIAFDDVSKLRYIRRIVDETLRLWPVAPGYFREARHDVVIGDGRYHFKPGEWVLVLTLQAHRDKAVWGEDAEEFDPDRWLPGRQRDQRAYKPFGTGLRACIGRQFAYHEVMLALAHLLHEFDFEHDPGYKLDIKEQITLKPSGFKLRLSPRTR</sequence>
<dbReference type="InterPro" id="IPR036396">
    <property type="entry name" value="Cyt_P450_sf"/>
</dbReference>
<dbReference type="Gene3D" id="1.10.630.10">
    <property type="entry name" value="Cytochrome P450"/>
    <property type="match status" value="1"/>
</dbReference>
<keyword evidence="5" id="KW-1185">Reference proteome</keyword>
<dbReference type="Pfam" id="PF00067">
    <property type="entry name" value="p450"/>
    <property type="match status" value="1"/>
</dbReference>
<accession>A0ABW7X9J5</accession>
<dbReference type="PANTHER" id="PTHR24305">
    <property type="entry name" value="CYTOCHROME P450"/>
    <property type="match status" value="1"/>
</dbReference>
<evidence type="ECO:0000256" key="3">
    <source>
        <dbReference type="RuleBase" id="RU000461"/>
    </source>
</evidence>